<evidence type="ECO:0000256" key="4">
    <source>
        <dbReference type="ARBA" id="ARBA00022801"/>
    </source>
</evidence>
<proteinExistence type="predicted"/>
<dbReference type="PANTHER" id="PTHR34873">
    <property type="entry name" value="SSR1766 PROTEIN"/>
    <property type="match status" value="1"/>
</dbReference>
<protein>
    <recommendedName>
        <fullName evidence="8">YcfA family protein</fullName>
    </recommendedName>
</protein>
<dbReference type="PANTHER" id="PTHR34873:SF3">
    <property type="entry name" value="ADDICTION MODULE TOXIN, HICA FAMILY"/>
    <property type="match status" value="1"/>
</dbReference>
<evidence type="ECO:0000256" key="2">
    <source>
        <dbReference type="ARBA" id="ARBA00022722"/>
    </source>
</evidence>
<name>A0A3B1CX39_9ZZZZ</name>
<sequence length="74" mass="8344">MSKLSPAKSDEVIKVLEKLGFKKIRQSGSHAVFYHADGRWTTVPIHKGKDIAKGTLYKILKDAGLSNEEFRKML</sequence>
<dbReference type="InterPro" id="IPR012933">
    <property type="entry name" value="HicA_mRNA_interferase"/>
</dbReference>
<reference evidence="7" key="1">
    <citation type="submission" date="2018-06" db="EMBL/GenBank/DDBJ databases">
        <authorList>
            <person name="Zhirakovskaya E."/>
        </authorList>
    </citation>
    <scope>NUCLEOTIDE SEQUENCE</scope>
</reference>
<dbReference type="GO" id="GO:0003729">
    <property type="term" value="F:mRNA binding"/>
    <property type="evidence" value="ECO:0007669"/>
    <property type="project" value="InterPro"/>
</dbReference>
<keyword evidence="3" id="KW-0255">Endonuclease</keyword>
<dbReference type="InterPro" id="IPR038570">
    <property type="entry name" value="HicA_sf"/>
</dbReference>
<keyword evidence="2" id="KW-0540">Nuclease</keyword>
<dbReference type="GO" id="GO:0016787">
    <property type="term" value="F:hydrolase activity"/>
    <property type="evidence" value="ECO:0007669"/>
    <property type="project" value="UniProtKB-KW"/>
</dbReference>
<gene>
    <name evidence="7" type="ORF">MNBD_NITROSPIRAE03-1215</name>
</gene>
<evidence type="ECO:0000256" key="3">
    <source>
        <dbReference type="ARBA" id="ARBA00022759"/>
    </source>
</evidence>
<dbReference type="GO" id="GO:0004519">
    <property type="term" value="F:endonuclease activity"/>
    <property type="evidence" value="ECO:0007669"/>
    <property type="project" value="UniProtKB-KW"/>
</dbReference>
<evidence type="ECO:0000256" key="5">
    <source>
        <dbReference type="ARBA" id="ARBA00022884"/>
    </source>
</evidence>
<dbReference type="AlphaFoldDB" id="A0A3B1CX39"/>
<organism evidence="7">
    <name type="scientific">hydrothermal vent metagenome</name>
    <dbReference type="NCBI Taxonomy" id="652676"/>
    <lineage>
        <taxon>unclassified sequences</taxon>
        <taxon>metagenomes</taxon>
        <taxon>ecological metagenomes</taxon>
    </lineage>
</organism>
<evidence type="ECO:0000313" key="7">
    <source>
        <dbReference type="EMBL" id="VAX28434.1"/>
    </source>
</evidence>
<accession>A0A3B1CX39</accession>
<evidence type="ECO:0000256" key="1">
    <source>
        <dbReference type="ARBA" id="ARBA00022649"/>
    </source>
</evidence>
<keyword evidence="6" id="KW-0346">Stress response</keyword>
<dbReference type="EMBL" id="UOGI01000023">
    <property type="protein sequence ID" value="VAX28434.1"/>
    <property type="molecule type" value="Genomic_DNA"/>
</dbReference>
<evidence type="ECO:0000256" key="6">
    <source>
        <dbReference type="ARBA" id="ARBA00023016"/>
    </source>
</evidence>
<dbReference type="Pfam" id="PF07927">
    <property type="entry name" value="HicA_toxin"/>
    <property type="match status" value="1"/>
</dbReference>
<keyword evidence="4" id="KW-0378">Hydrolase</keyword>
<dbReference type="Gene3D" id="3.30.920.30">
    <property type="entry name" value="Hypothetical protein"/>
    <property type="match status" value="1"/>
</dbReference>
<keyword evidence="1" id="KW-1277">Toxin-antitoxin system</keyword>
<evidence type="ECO:0008006" key="8">
    <source>
        <dbReference type="Google" id="ProtNLM"/>
    </source>
</evidence>
<keyword evidence="5" id="KW-0694">RNA-binding</keyword>
<dbReference type="SUPFAM" id="SSF54786">
    <property type="entry name" value="YcfA/nrd intein domain"/>
    <property type="match status" value="1"/>
</dbReference>